<proteinExistence type="predicted"/>
<evidence type="ECO:0000313" key="2">
    <source>
        <dbReference type="Proteomes" id="UP000092993"/>
    </source>
</evidence>
<evidence type="ECO:0000313" key="1">
    <source>
        <dbReference type="EMBL" id="OBZ66357.1"/>
    </source>
</evidence>
<reference evidence="1 2" key="1">
    <citation type="submission" date="2016-03" db="EMBL/GenBank/DDBJ databases">
        <title>Whole genome sequencing of Grifola frondosa 9006-11.</title>
        <authorList>
            <person name="Min B."/>
            <person name="Park H."/>
            <person name="Kim J.-G."/>
            <person name="Cho H."/>
            <person name="Oh Y.-L."/>
            <person name="Kong W.-S."/>
            <person name="Choi I.-G."/>
        </authorList>
    </citation>
    <scope>NUCLEOTIDE SEQUENCE [LARGE SCALE GENOMIC DNA]</scope>
    <source>
        <strain evidence="1 2">9006-11</strain>
    </source>
</reference>
<protein>
    <submittedName>
        <fullName evidence="1">Uncharacterized protein</fullName>
    </submittedName>
</protein>
<comment type="caution">
    <text evidence="1">The sequence shown here is derived from an EMBL/GenBank/DDBJ whole genome shotgun (WGS) entry which is preliminary data.</text>
</comment>
<dbReference type="EMBL" id="LUGG01000031">
    <property type="protein sequence ID" value="OBZ66357.1"/>
    <property type="molecule type" value="Genomic_DNA"/>
</dbReference>
<keyword evidence="2" id="KW-1185">Reference proteome</keyword>
<name>A0A1C7LQR3_GRIFR</name>
<organism evidence="1 2">
    <name type="scientific">Grifola frondosa</name>
    <name type="common">Maitake</name>
    <name type="synonym">Polyporus frondosus</name>
    <dbReference type="NCBI Taxonomy" id="5627"/>
    <lineage>
        <taxon>Eukaryota</taxon>
        <taxon>Fungi</taxon>
        <taxon>Dikarya</taxon>
        <taxon>Basidiomycota</taxon>
        <taxon>Agaricomycotina</taxon>
        <taxon>Agaricomycetes</taxon>
        <taxon>Polyporales</taxon>
        <taxon>Grifolaceae</taxon>
        <taxon>Grifola</taxon>
    </lineage>
</organism>
<sequence>MYGAGFMNRGCLEALRLVGWRTLGHTVRALHEMHMLWVPVAGHGGYQRPTHEPSGALGWRAGICKVGEARPCARP</sequence>
<dbReference type="Proteomes" id="UP000092993">
    <property type="component" value="Unassembled WGS sequence"/>
</dbReference>
<dbReference type="AlphaFoldDB" id="A0A1C7LQR3"/>
<accession>A0A1C7LQR3</accession>
<gene>
    <name evidence="1" type="ORF">A0H81_13673</name>
</gene>